<protein>
    <recommendedName>
        <fullName evidence="2">PSP1 C-terminal domain-containing protein</fullName>
    </recommendedName>
</protein>
<keyword evidence="4" id="KW-1185">Reference proteome</keyword>
<feature type="region of interest" description="Disordered" evidence="1">
    <location>
        <begin position="205"/>
        <end position="281"/>
    </location>
</feature>
<dbReference type="InterPro" id="IPR007557">
    <property type="entry name" value="PSP1_C"/>
</dbReference>
<dbReference type="Proteomes" id="UP000038009">
    <property type="component" value="Unassembled WGS sequence"/>
</dbReference>
<dbReference type="Pfam" id="PF04468">
    <property type="entry name" value="PSP1"/>
    <property type="match status" value="1"/>
</dbReference>
<feature type="compositionally biased region" description="Low complexity" evidence="1">
    <location>
        <begin position="56"/>
        <end position="69"/>
    </location>
</feature>
<dbReference type="AlphaFoldDB" id="A0A0N0P823"/>
<feature type="compositionally biased region" description="Basic and acidic residues" evidence="1">
    <location>
        <begin position="352"/>
        <end position="364"/>
    </location>
</feature>
<accession>A0A0N0P823</accession>
<dbReference type="PROSITE" id="PS51411">
    <property type="entry name" value="PSP1_C"/>
    <property type="match status" value="1"/>
</dbReference>
<proteinExistence type="predicted"/>
<dbReference type="PANTHER" id="PTHR43830:SF21">
    <property type="entry name" value="PSP1 C-TERMINAL DOMAIN-CONTAINING PROTEIN"/>
    <property type="match status" value="1"/>
</dbReference>
<dbReference type="PANTHER" id="PTHR43830">
    <property type="entry name" value="PROTEIN PSP1"/>
    <property type="match status" value="1"/>
</dbReference>
<name>A0A0N0P823_LEPSE</name>
<evidence type="ECO:0000313" key="3">
    <source>
        <dbReference type="EMBL" id="KPI89017.1"/>
    </source>
</evidence>
<organism evidence="3 4">
    <name type="scientific">Leptomonas seymouri</name>
    <dbReference type="NCBI Taxonomy" id="5684"/>
    <lineage>
        <taxon>Eukaryota</taxon>
        <taxon>Discoba</taxon>
        <taxon>Euglenozoa</taxon>
        <taxon>Kinetoplastea</taxon>
        <taxon>Metakinetoplastina</taxon>
        <taxon>Trypanosomatida</taxon>
        <taxon>Trypanosomatidae</taxon>
        <taxon>Leishmaniinae</taxon>
        <taxon>Leptomonas</taxon>
    </lineage>
</organism>
<dbReference type="GO" id="GO:0005737">
    <property type="term" value="C:cytoplasm"/>
    <property type="evidence" value="ECO:0007669"/>
    <property type="project" value="TreeGrafter"/>
</dbReference>
<feature type="region of interest" description="Disordered" evidence="1">
    <location>
        <begin position="315"/>
        <end position="373"/>
    </location>
</feature>
<reference evidence="3 4" key="1">
    <citation type="journal article" date="2015" name="PLoS Pathog.">
        <title>Leptomonas seymouri: Adaptations to the Dixenous Life Cycle Analyzed by Genome Sequencing, Transcriptome Profiling and Co-infection with Leishmania donovani.</title>
        <authorList>
            <person name="Kraeva N."/>
            <person name="Butenko A."/>
            <person name="Hlavacova J."/>
            <person name="Kostygov A."/>
            <person name="Myskova J."/>
            <person name="Grybchuk D."/>
            <person name="Lestinova T."/>
            <person name="Votypka J."/>
            <person name="Volf P."/>
            <person name="Opperdoes F."/>
            <person name="Flegontov P."/>
            <person name="Lukes J."/>
            <person name="Yurchenko V."/>
        </authorList>
    </citation>
    <scope>NUCLEOTIDE SEQUENCE [LARGE SCALE GENOMIC DNA]</scope>
    <source>
        <strain evidence="3 4">ATCC 30220</strain>
    </source>
</reference>
<dbReference type="InterPro" id="IPR047767">
    <property type="entry name" value="PSP1-like"/>
</dbReference>
<feature type="compositionally biased region" description="Low complexity" evidence="1">
    <location>
        <begin position="217"/>
        <end position="235"/>
    </location>
</feature>
<dbReference type="NCBIfam" id="NF041131">
    <property type="entry name" value="RicT_YaaT_fam"/>
    <property type="match status" value="1"/>
</dbReference>
<evidence type="ECO:0000313" key="4">
    <source>
        <dbReference type="Proteomes" id="UP000038009"/>
    </source>
</evidence>
<comment type="caution">
    <text evidence="3">The sequence shown here is derived from an EMBL/GenBank/DDBJ whole genome shotgun (WGS) entry which is preliminary data.</text>
</comment>
<feature type="compositionally biased region" description="Low complexity" evidence="1">
    <location>
        <begin position="262"/>
        <end position="274"/>
    </location>
</feature>
<feature type="compositionally biased region" description="Polar residues" evidence="1">
    <location>
        <begin position="328"/>
        <end position="346"/>
    </location>
</feature>
<gene>
    <name evidence="3" type="ORF">ABL78_1901</name>
</gene>
<feature type="domain" description="PSP1 C-terminal" evidence="2">
    <location>
        <begin position="525"/>
        <end position="611"/>
    </location>
</feature>
<feature type="region of interest" description="Disordered" evidence="1">
    <location>
        <begin position="55"/>
        <end position="82"/>
    </location>
</feature>
<dbReference type="VEuPathDB" id="TriTrypDB:Lsey_0034_0320"/>
<dbReference type="EMBL" id="LJSK01000034">
    <property type="protein sequence ID" value="KPI89017.1"/>
    <property type="molecule type" value="Genomic_DNA"/>
</dbReference>
<sequence length="613" mass="65280">MPVTASNQAMDKEQLASIVRKLMIDADDFFVRQQKTLQLSYAELNGRIDQLRMRIQQQQKQQQQHQMQQDTAMSSNSGVYSSMNPSPFSVAHSLLNGDMMSISGTGQALLGGGNGNAGSGSTNVNATPLRTTSSGSMGYGAVNSSANNDAARSLICSLNGPSPLLTMGDAALETGRFGSATTVAAGGFMSGATVNGSALMGGVRGAFRDDGASPPNKQLALSQSSSKSPSMPQQQHGTVGLMKGSDVYDDPITGEYSFNAPNSNSNMGGSHNGSLMASPQSTQKLSLEELIERFNMSTSSVNAATTGFNFDSLYEQLTGGGPEESLESPLNYTDNGNGQDVPTSHAASPYDRSYRSAVVERDDTSPDATAFGSTAAKNSIPVDSLRAVHDQHLTTSVRVAYEQGRPKVISIPGGAADSPESLGINPRSSCEVLVEFKRKRVLQYESNEYVAPGSYVIVGGDRGEDLGLVVYAWCEVSNDGGKCSGGGRGALSASEHSVSGSGKRKVVGVGLTDCKLPRSMGVGNGTVLRLASDIDVQQLLGTQAELERRAIDVCAQLVLDHSLPMVIVDAEYQFDKKKLTFFYEAQQRMDFRELVRHLYKTFRARIWMELVDA</sequence>
<evidence type="ECO:0000259" key="2">
    <source>
        <dbReference type="PROSITE" id="PS51411"/>
    </source>
</evidence>
<dbReference type="OrthoDB" id="243127at2759"/>
<feature type="compositionally biased region" description="Polar residues" evidence="1">
    <location>
        <begin position="70"/>
        <end position="82"/>
    </location>
</feature>
<evidence type="ECO:0000256" key="1">
    <source>
        <dbReference type="SAM" id="MobiDB-lite"/>
    </source>
</evidence>